<dbReference type="Proteomes" id="UP000540519">
    <property type="component" value="Unassembled WGS sequence"/>
</dbReference>
<dbReference type="EMBL" id="RCNR01000022">
    <property type="protein sequence ID" value="MUH36616.1"/>
    <property type="molecule type" value="Genomic_DNA"/>
</dbReference>
<protein>
    <recommendedName>
        <fullName evidence="3">Methyltransferase family protein</fullName>
    </recommendedName>
</protein>
<organism evidence="1 2">
    <name type="scientific">Zobellia amurskyensis</name>
    <dbReference type="NCBI Taxonomy" id="248905"/>
    <lineage>
        <taxon>Bacteria</taxon>
        <taxon>Pseudomonadati</taxon>
        <taxon>Bacteroidota</taxon>
        <taxon>Flavobacteriia</taxon>
        <taxon>Flavobacteriales</taxon>
        <taxon>Flavobacteriaceae</taxon>
        <taxon>Zobellia</taxon>
    </lineage>
</organism>
<dbReference type="AlphaFoldDB" id="A0A7X3D215"/>
<gene>
    <name evidence="1" type="ORF">D9O36_12255</name>
</gene>
<dbReference type="RefSeq" id="WP_155600136.1">
    <property type="nucleotide sequence ID" value="NZ_RCNR01000022.1"/>
</dbReference>
<proteinExistence type="predicted"/>
<evidence type="ECO:0008006" key="3">
    <source>
        <dbReference type="Google" id="ProtNLM"/>
    </source>
</evidence>
<evidence type="ECO:0000313" key="1">
    <source>
        <dbReference type="EMBL" id="MUH36616.1"/>
    </source>
</evidence>
<keyword evidence="2" id="KW-1185">Reference proteome</keyword>
<comment type="caution">
    <text evidence="1">The sequence shown here is derived from an EMBL/GenBank/DDBJ whole genome shotgun (WGS) entry which is preliminary data.</text>
</comment>
<dbReference type="OrthoDB" id="5464618at2"/>
<reference evidence="1 2" key="1">
    <citation type="journal article" date="2019" name="Mar. Drugs">
        <title>Comparative Genomics and CAZyme Genome Repertoires of Marine Zobellia amurskyensis KMM 3526(T) and Zobellia laminariae KMM 3676(T).</title>
        <authorList>
            <person name="Chernysheva N."/>
            <person name="Bystritskaya E."/>
            <person name="Stenkova A."/>
            <person name="Golovkin I."/>
            <person name="Nedashkovskaya O."/>
            <person name="Isaeva M."/>
        </authorList>
    </citation>
    <scope>NUCLEOTIDE SEQUENCE [LARGE SCALE GENOMIC DNA]</scope>
    <source>
        <strain evidence="1 2">KMM 3526</strain>
    </source>
</reference>
<evidence type="ECO:0000313" key="2">
    <source>
        <dbReference type="Proteomes" id="UP000540519"/>
    </source>
</evidence>
<accession>A0A7X3D215</accession>
<name>A0A7X3D215_9FLAO</name>
<sequence length="167" mass="19423">MQKFLKHLKFLSKATNQHGVHSPFIYGYVTKCLYTKKKHIGSKSLNALLKSIAYFNAERVILKNGKTDVQSIIKEYFPDIKFVSEGADVIYLSKKNISEAKDFLSKEMFVHNNTMLFVDAIYESKQTEAIWEALKLHPKVTVTVDMFYCGAVFFRREQAEEHFKIRI</sequence>